<evidence type="ECO:0000256" key="1">
    <source>
        <dbReference type="SAM" id="MobiDB-lite"/>
    </source>
</evidence>
<dbReference type="Proteomes" id="UP000297966">
    <property type="component" value="Unassembled WGS sequence"/>
</dbReference>
<feature type="region of interest" description="Disordered" evidence="1">
    <location>
        <begin position="1"/>
        <end position="26"/>
    </location>
</feature>
<dbReference type="OrthoDB" id="7541663at2"/>
<reference evidence="2 3" key="1">
    <citation type="submission" date="2019-03" db="EMBL/GenBank/DDBJ databases">
        <title>Bradyrhizobium diversity isolated from nodules of Chamaecrista fasciculata.</title>
        <authorList>
            <person name="Klepa M.S."/>
            <person name="Urquiaga M.O."/>
            <person name="Hungria M."/>
            <person name="Delamuta J.R."/>
        </authorList>
    </citation>
    <scope>NUCLEOTIDE SEQUENCE [LARGE SCALE GENOMIC DNA]</scope>
    <source>
        <strain evidence="2 3">CNPSo 3448</strain>
    </source>
</reference>
<sequence>MTDAREPTGQNASPPGEIKSRGGRHRLGIPGRLQIGTPGRLRRNPLWACFVVGGVAHHGRARQPDLDGLQAALRIQKTAKEIKLKHVATGGFADLLAAAKLEVFFRWVIGRRVAHSLFCTRSALLGRRRCDRLHFGRTRQPRAPDGQVELKNDLYTILRHDQSGTIDLFQRYSYPSVGRERRSAFVAELLDLLEYRQIMLSHFN</sequence>
<name>A0A4Y9L5N3_9BRAD</name>
<keyword evidence="3" id="KW-1185">Reference proteome</keyword>
<evidence type="ECO:0000313" key="2">
    <source>
        <dbReference type="EMBL" id="TFV37343.1"/>
    </source>
</evidence>
<accession>A0A4Y9L5N3</accession>
<protein>
    <submittedName>
        <fullName evidence="2">Uncharacterized protein</fullName>
    </submittedName>
</protein>
<dbReference type="EMBL" id="SPQT01000053">
    <property type="protein sequence ID" value="TFV37343.1"/>
    <property type="molecule type" value="Genomic_DNA"/>
</dbReference>
<comment type="caution">
    <text evidence="2">The sequence shown here is derived from an EMBL/GenBank/DDBJ whole genome shotgun (WGS) entry which is preliminary data.</text>
</comment>
<evidence type="ECO:0000313" key="3">
    <source>
        <dbReference type="Proteomes" id="UP000297966"/>
    </source>
</evidence>
<dbReference type="AlphaFoldDB" id="A0A4Y9L5N3"/>
<organism evidence="2 3">
    <name type="scientific">Bradyrhizobium niftali</name>
    <dbReference type="NCBI Taxonomy" id="2560055"/>
    <lineage>
        <taxon>Bacteria</taxon>
        <taxon>Pseudomonadati</taxon>
        <taxon>Pseudomonadota</taxon>
        <taxon>Alphaproteobacteria</taxon>
        <taxon>Hyphomicrobiales</taxon>
        <taxon>Nitrobacteraceae</taxon>
        <taxon>Bradyrhizobium</taxon>
    </lineage>
</organism>
<dbReference type="RefSeq" id="WP_135179405.1">
    <property type="nucleotide sequence ID" value="NZ_SPQT01000053.1"/>
</dbReference>
<gene>
    <name evidence="2" type="ORF">E4K65_44030</name>
</gene>
<proteinExistence type="predicted"/>